<gene>
    <name evidence="1" type="ORF">MNB_SUP05-SYMBIONT-4-769</name>
</gene>
<accession>A0A1W1DTR8</accession>
<dbReference type="Pfam" id="PF10117">
    <property type="entry name" value="McrBC"/>
    <property type="match status" value="1"/>
</dbReference>
<dbReference type="InterPro" id="IPR019292">
    <property type="entry name" value="McrC"/>
</dbReference>
<sequence length="85" mass="9910">MIDENRTYENGNQDNKKGISQSDMYQLFAYGKKYGVKKVVLIYPQWVNFKKEFSFKIDGDLDLCVKPFALDDDKMTDFGLQALLK</sequence>
<name>A0A1W1DTR8_9ZZZZ</name>
<dbReference type="EMBL" id="FPHY01000013">
    <property type="protein sequence ID" value="SFV85147.1"/>
    <property type="molecule type" value="Genomic_DNA"/>
</dbReference>
<dbReference type="AlphaFoldDB" id="A0A1W1DTR8"/>
<protein>
    <submittedName>
        <fullName evidence="1">Uncharacterized protein</fullName>
    </submittedName>
</protein>
<proteinExistence type="predicted"/>
<evidence type="ECO:0000313" key="1">
    <source>
        <dbReference type="EMBL" id="SFV85147.1"/>
    </source>
</evidence>
<organism evidence="1">
    <name type="scientific">hydrothermal vent metagenome</name>
    <dbReference type="NCBI Taxonomy" id="652676"/>
    <lineage>
        <taxon>unclassified sequences</taxon>
        <taxon>metagenomes</taxon>
        <taxon>ecological metagenomes</taxon>
    </lineage>
</organism>
<reference evidence="1" key="1">
    <citation type="submission" date="2016-10" db="EMBL/GenBank/DDBJ databases">
        <authorList>
            <person name="de Groot N.N."/>
        </authorList>
    </citation>
    <scope>NUCLEOTIDE SEQUENCE</scope>
</reference>